<keyword evidence="5 10" id="KW-0418">Kinase</keyword>
<dbReference type="GO" id="GO:0004721">
    <property type="term" value="F:phosphoprotein phosphatase activity"/>
    <property type="evidence" value="ECO:0007669"/>
    <property type="project" value="TreeGrafter"/>
</dbReference>
<dbReference type="Proteomes" id="UP000727962">
    <property type="component" value="Unassembled WGS sequence"/>
</dbReference>
<dbReference type="GO" id="GO:0000155">
    <property type="term" value="F:phosphorelay sensor kinase activity"/>
    <property type="evidence" value="ECO:0007669"/>
    <property type="project" value="InterPro"/>
</dbReference>
<dbReference type="Gene3D" id="3.30.450.20">
    <property type="entry name" value="PAS domain"/>
    <property type="match status" value="1"/>
</dbReference>
<dbReference type="Pfam" id="PF02518">
    <property type="entry name" value="HATPase_c"/>
    <property type="match status" value="1"/>
</dbReference>
<dbReference type="SUPFAM" id="SSF55785">
    <property type="entry name" value="PYP-like sensor domain (PAS domain)"/>
    <property type="match status" value="1"/>
</dbReference>
<dbReference type="FunFam" id="1.10.287.130:FF:000001">
    <property type="entry name" value="Two-component sensor histidine kinase"/>
    <property type="match status" value="1"/>
</dbReference>
<dbReference type="AlphaFoldDB" id="A0A931LTP0"/>
<dbReference type="PANTHER" id="PTHR45453">
    <property type="entry name" value="PHOSPHATE REGULON SENSOR PROTEIN PHOR"/>
    <property type="match status" value="1"/>
</dbReference>
<evidence type="ECO:0000256" key="3">
    <source>
        <dbReference type="ARBA" id="ARBA00022553"/>
    </source>
</evidence>
<evidence type="ECO:0000259" key="9">
    <source>
        <dbReference type="PROSITE" id="PS50109"/>
    </source>
</evidence>
<dbReference type="GO" id="GO:0016036">
    <property type="term" value="P:cellular response to phosphate starvation"/>
    <property type="evidence" value="ECO:0007669"/>
    <property type="project" value="TreeGrafter"/>
</dbReference>
<dbReference type="SUPFAM" id="SSF55874">
    <property type="entry name" value="ATPase domain of HSP90 chaperone/DNA topoisomerase II/histidine kinase"/>
    <property type="match status" value="1"/>
</dbReference>
<keyword evidence="8" id="KW-0812">Transmembrane</keyword>
<dbReference type="EMBL" id="JACOSL010000002">
    <property type="protein sequence ID" value="MBI1755497.1"/>
    <property type="molecule type" value="Genomic_DNA"/>
</dbReference>
<dbReference type="InterPro" id="IPR050351">
    <property type="entry name" value="BphY/WalK/GraS-like"/>
</dbReference>
<evidence type="ECO:0000256" key="8">
    <source>
        <dbReference type="SAM" id="Phobius"/>
    </source>
</evidence>
<dbReference type="CDD" id="cd00075">
    <property type="entry name" value="HATPase"/>
    <property type="match status" value="1"/>
</dbReference>
<dbReference type="PROSITE" id="PS50109">
    <property type="entry name" value="HIS_KIN"/>
    <property type="match status" value="1"/>
</dbReference>
<dbReference type="Gene3D" id="3.30.565.10">
    <property type="entry name" value="Histidine kinase-like ATPase, C-terminal domain"/>
    <property type="match status" value="1"/>
</dbReference>
<organism evidence="10 11">
    <name type="scientific">Fimbriimonas ginsengisoli</name>
    <dbReference type="NCBI Taxonomy" id="1005039"/>
    <lineage>
        <taxon>Bacteria</taxon>
        <taxon>Bacillati</taxon>
        <taxon>Armatimonadota</taxon>
        <taxon>Fimbriimonadia</taxon>
        <taxon>Fimbriimonadales</taxon>
        <taxon>Fimbriimonadaceae</taxon>
        <taxon>Fimbriimonas</taxon>
    </lineage>
</organism>
<evidence type="ECO:0000313" key="10">
    <source>
        <dbReference type="EMBL" id="MBI1755497.1"/>
    </source>
</evidence>
<evidence type="ECO:0000313" key="11">
    <source>
        <dbReference type="Proteomes" id="UP000727962"/>
    </source>
</evidence>
<dbReference type="InterPro" id="IPR036097">
    <property type="entry name" value="HisK_dim/P_sf"/>
</dbReference>
<name>A0A931LTP0_FIMGI</name>
<dbReference type="PRINTS" id="PR00344">
    <property type="entry name" value="BCTRLSENSOR"/>
</dbReference>
<feature type="domain" description="Histidine kinase" evidence="9">
    <location>
        <begin position="201"/>
        <end position="414"/>
    </location>
</feature>
<protein>
    <recommendedName>
        <fullName evidence="2">histidine kinase</fullName>
        <ecNumber evidence="2">2.7.13.3</ecNumber>
    </recommendedName>
</protein>
<evidence type="ECO:0000256" key="4">
    <source>
        <dbReference type="ARBA" id="ARBA00022679"/>
    </source>
</evidence>
<dbReference type="SMART" id="SM00387">
    <property type="entry name" value="HATPase_c"/>
    <property type="match status" value="1"/>
</dbReference>
<dbReference type="InterPro" id="IPR004358">
    <property type="entry name" value="Sig_transdc_His_kin-like_C"/>
</dbReference>
<dbReference type="SMART" id="SM00388">
    <property type="entry name" value="HisKA"/>
    <property type="match status" value="1"/>
</dbReference>
<evidence type="ECO:0000256" key="6">
    <source>
        <dbReference type="ARBA" id="ARBA00023012"/>
    </source>
</evidence>
<dbReference type="InterPro" id="IPR003661">
    <property type="entry name" value="HisK_dim/P_dom"/>
</dbReference>
<dbReference type="SUPFAM" id="SSF47384">
    <property type="entry name" value="Homodimeric domain of signal transducing histidine kinase"/>
    <property type="match status" value="1"/>
</dbReference>
<feature type="transmembrane region" description="Helical" evidence="8">
    <location>
        <begin position="37"/>
        <end position="56"/>
    </location>
</feature>
<dbReference type="CDD" id="cd00082">
    <property type="entry name" value="HisKA"/>
    <property type="match status" value="1"/>
</dbReference>
<dbReference type="InterPro" id="IPR003594">
    <property type="entry name" value="HATPase_dom"/>
</dbReference>
<dbReference type="EC" id="2.7.13.3" evidence="2"/>
<evidence type="ECO:0000256" key="7">
    <source>
        <dbReference type="ARBA" id="ARBA00023136"/>
    </source>
</evidence>
<evidence type="ECO:0000256" key="2">
    <source>
        <dbReference type="ARBA" id="ARBA00012438"/>
    </source>
</evidence>
<evidence type="ECO:0000256" key="1">
    <source>
        <dbReference type="ARBA" id="ARBA00000085"/>
    </source>
</evidence>
<keyword evidence="3" id="KW-0597">Phosphoprotein</keyword>
<dbReference type="Pfam" id="PF00512">
    <property type="entry name" value="HisKA"/>
    <property type="match status" value="1"/>
</dbReference>
<keyword evidence="4" id="KW-0808">Transferase</keyword>
<evidence type="ECO:0000256" key="5">
    <source>
        <dbReference type="ARBA" id="ARBA00022777"/>
    </source>
</evidence>
<reference evidence="10" key="1">
    <citation type="submission" date="2020-07" db="EMBL/GenBank/DDBJ databases">
        <title>Huge and variable diversity of episymbiotic CPR bacteria and DPANN archaea in groundwater ecosystems.</title>
        <authorList>
            <person name="He C.Y."/>
            <person name="Keren R."/>
            <person name="Whittaker M."/>
            <person name="Farag I.F."/>
            <person name="Doudna J."/>
            <person name="Cate J.H.D."/>
            <person name="Banfield J.F."/>
        </authorList>
    </citation>
    <scope>NUCLEOTIDE SEQUENCE</scope>
    <source>
        <strain evidence="10">NC_groundwater_17_Pr7_B-0.1um_64_12</strain>
    </source>
</reference>
<keyword evidence="8" id="KW-1133">Transmembrane helix</keyword>
<dbReference type="Gene3D" id="1.10.287.130">
    <property type="match status" value="1"/>
</dbReference>
<dbReference type="PANTHER" id="PTHR45453:SF1">
    <property type="entry name" value="PHOSPHATE REGULON SENSOR PROTEIN PHOR"/>
    <property type="match status" value="1"/>
</dbReference>
<dbReference type="GO" id="GO:0005886">
    <property type="term" value="C:plasma membrane"/>
    <property type="evidence" value="ECO:0007669"/>
    <property type="project" value="TreeGrafter"/>
</dbReference>
<dbReference type="InterPro" id="IPR035965">
    <property type="entry name" value="PAS-like_dom_sf"/>
</dbReference>
<sequence>MNARALAMVSAACYGGGCVFALGAIAQFMGHPVGLGPGWLMLIAGGLLALVGYFATGALREATDRQASALSQAELLRVEMDQHRAAVDYLADGLDVAVFICDPKASVVYANRRASEMFRFEEPVGRPVLAVTLSHDIERLVMDAARARAERAAELSFSYPEERTGLVKAWPQPDGGRVFLTIFEITDLRRLERVRQDFVSNVSHELRTPLTIIRVLAETLQDEGQASDEQRRDLGKIITEVDRLSLIASDLLVLSAAESNPPKMQRCDLAELVRAAAEELKGKASEKGLALTFMGPDKLMLAANSHQMTQVARNLIENGLNYTSEGSVQVRLRKEGGEAVLEVQDSGIGIGSEHLPRIFERFYRVDKGRSRSTGGTGLGLSIVKHIVEAHGGTVQVESALNQGSTFTVRLPIVAGDAQSAEA</sequence>
<keyword evidence="6" id="KW-0902">Two-component regulatory system</keyword>
<dbReference type="FunFam" id="3.30.565.10:FF:000006">
    <property type="entry name" value="Sensor histidine kinase WalK"/>
    <property type="match status" value="1"/>
</dbReference>
<accession>A0A931LTP0</accession>
<gene>
    <name evidence="10" type="ORF">HYR64_00125</name>
</gene>
<dbReference type="InterPro" id="IPR005467">
    <property type="entry name" value="His_kinase_dom"/>
</dbReference>
<proteinExistence type="predicted"/>
<comment type="caution">
    <text evidence="10">The sequence shown here is derived from an EMBL/GenBank/DDBJ whole genome shotgun (WGS) entry which is preliminary data.</text>
</comment>
<comment type="catalytic activity">
    <reaction evidence="1">
        <text>ATP + protein L-histidine = ADP + protein N-phospho-L-histidine.</text>
        <dbReference type="EC" id="2.7.13.3"/>
    </reaction>
</comment>
<dbReference type="InterPro" id="IPR036890">
    <property type="entry name" value="HATPase_C_sf"/>
</dbReference>
<keyword evidence="7 8" id="KW-0472">Membrane</keyword>